<dbReference type="InterPro" id="IPR027417">
    <property type="entry name" value="P-loop_NTPase"/>
</dbReference>
<dbReference type="SMART" id="SM00176">
    <property type="entry name" value="RAN"/>
    <property type="match status" value="1"/>
</dbReference>
<dbReference type="FunFam" id="3.40.50.300:FF:001586">
    <property type="entry name" value="Small GTP-binding protein, putative"/>
    <property type="match status" value="1"/>
</dbReference>
<dbReference type="GO" id="GO:0005525">
    <property type="term" value="F:GTP binding"/>
    <property type="evidence" value="ECO:0007669"/>
    <property type="project" value="UniProtKB-KW"/>
</dbReference>
<dbReference type="RefSeq" id="XP_002772463.1">
    <property type="nucleotide sequence ID" value="XM_002772417.1"/>
</dbReference>
<dbReference type="SMART" id="SM00174">
    <property type="entry name" value="RHO"/>
    <property type="match status" value="1"/>
</dbReference>
<evidence type="ECO:0000313" key="4">
    <source>
        <dbReference type="Proteomes" id="UP000007800"/>
    </source>
</evidence>
<dbReference type="OrthoDB" id="9989112at2759"/>
<dbReference type="PROSITE" id="PS51421">
    <property type="entry name" value="RAS"/>
    <property type="match status" value="1"/>
</dbReference>
<keyword evidence="2" id="KW-0342">GTP-binding</keyword>
<protein>
    <submittedName>
        <fullName evidence="3">RAB6 protein, putative</fullName>
    </submittedName>
</protein>
<dbReference type="GeneID" id="9045877"/>
<organism evidence="4">
    <name type="scientific">Perkinsus marinus (strain ATCC 50983 / TXsc)</name>
    <dbReference type="NCBI Taxonomy" id="423536"/>
    <lineage>
        <taxon>Eukaryota</taxon>
        <taxon>Sar</taxon>
        <taxon>Alveolata</taxon>
        <taxon>Perkinsozoa</taxon>
        <taxon>Perkinsea</taxon>
        <taxon>Perkinsida</taxon>
        <taxon>Perkinsidae</taxon>
        <taxon>Perkinsus</taxon>
    </lineage>
</organism>
<dbReference type="AlphaFoldDB" id="C5LG24"/>
<dbReference type="Pfam" id="PF00071">
    <property type="entry name" value="Ras"/>
    <property type="match status" value="1"/>
</dbReference>
<dbReference type="SMART" id="SM00175">
    <property type="entry name" value="RAB"/>
    <property type="match status" value="1"/>
</dbReference>
<dbReference type="Proteomes" id="UP000007800">
    <property type="component" value="Unassembled WGS sequence"/>
</dbReference>
<dbReference type="InterPro" id="IPR050227">
    <property type="entry name" value="Rab"/>
</dbReference>
<evidence type="ECO:0000313" key="3">
    <source>
        <dbReference type="EMBL" id="EER04279.1"/>
    </source>
</evidence>
<dbReference type="GO" id="GO:0003924">
    <property type="term" value="F:GTPase activity"/>
    <property type="evidence" value="ECO:0007669"/>
    <property type="project" value="InterPro"/>
</dbReference>
<keyword evidence="1" id="KW-0547">Nucleotide-binding</keyword>
<evidence type="ECO:0000256" key="2">
    <source>
        <dbReference type="ARBA" id="ARBA00023134"/>
    </source>
</evidence>
<dbReference type="InParanoid" id="C5LG24"/>
<dbReference type="PANTHER" id="PTHR47977">
    <property type="entry name" value="RAS-RELATED PROTEIN RAB"/>
    <property type="match status" value="1"/>
</dbReference>
<dbReference type="InterPro" id="IPR005225">
    <property type="entry name" value="Small_GTP-bd"/>
</dbReference>
<accession>C5LG24</accession>
<dbReference type="PRINTS" id="PR00449">
    <property type="entry name" value="RASTRNSFRMNG"/>
</dbReference>
<dbReference type="CDD" id="cd01861">
    <property type="entry name" value="Rab6"/>
    <property type="match status" value="1"/>
</dbReference>
<dbReference type="EMBL" id="GG681723">
    <property type="protein sequence ID" value="EER04279.1"/>
    <property type="molecule type" value="Genomic_DNA"/>
</dbReference>
<dbReference type="PROSITE" id="PS51420">
    <property type="entry name" value="RHO"/>
    <property type="match status" value="1"/>
</dbReference>
<dbReference type="InterPro" id="IPR001806">
    <property type="entry name" value="Small_GTPase"/>
</dbReference>
<gene>
    <name evidence="3" type="ORF">Pmar_PMAR021784</name>
</gene>
<dbReference type="SUPFAM" id="SSF52540">
    <property type="entry name" value="P-loop containing nucleoside triphosphate hydrolases"/>
    <property type="match status" value="1"/>
</dbReference>
<evidence type="ECO:0000256" key="1">
    <source>
        <dbReference type="ARBA" id="ARBA00022741"/>
    </source>
</evidence>
<dbReference type="OMA" id="DYQFANQ"/>
<name>C5LG24_PERM5</name>
<keyword evidence="4" id="KW-1185">Reference proteome</keyword>
<proteinExistence type="predicted"/>
<dbReference type="Gene3D" id="3.40.50.300">
    <property type="entry name" value="P-loop containing nucleotide triphosphate hydrolases"/>
    <property type="match status" value="1"/>
</dbReference>
<dbReference type="NCBIfam" id="TIGR00231">
    <property type="entry name" value="small_GTP"/>
    <property type="match status" value="1"/>
</dbReference>
<dbReference type="SMART" id="SM00173">
    <property type="entry name" value="RAS"/>
    <property type="match status" value="1"/>
</dbReference>
<reference evidence="3 4" key="1">
    <citation type="submission" date="2008-07" db="EMBL/GenBank/DDBJ databases">
        <authorList>
            <person name="El-Sayed N."/>
            <person name="Caler E."/>
            <person name="Inman J."/>
            <person name="Amedeo P."/>
            <person name="Hass B."/>
            <person name="Wortman J."/>
        </authorList>
    </citation>
    <scope>NUCLEOTIDE SEQUENCE [LARGE SCALE GENOMIC DNA]</scope>
    <source>
        <strain evidence="4">ATCC 50983 / TXsc</strain>
    </source>
</reference>
<sequence length="215" mass="23325">MSSSHSSEQSSEKRPISSHKVIFLGDQSVGKTSIITRFLYGAFDTHYQATIGIDFVAKVITLDDGRMIKLQLWDTAGQERFRSLIPAYLRDTAACVVVFDLSSKESFNSVRSWVDQVRDEKGTNGGVEIVLVGNKADMADLRQVSNEEASALAEELGLKYFETSAKSGIDIDEIFTEIAKSIPEEDPVVGGSNTIKVTSGDELSNAAAKSQSCGC</sequence>
<dbReference type="PROSITE" id="PS51419">
    <property type="entry name" value="RAB"/>
    <property type="match status" value="1"/>
</dbReference>